<accession>A0A194QZN5</accession>
<dbReference type="EMBL" id="KQ460890">
    <property type="protein sequence ID" value="KPJ11003.1"/>
    <property type="molecule type" value="Genomic_DNA"/>
</dbReference>
<evidence type="ECO:0000313" key="2">
    <source>
        <dbReference type="Proteomes" id="UP000053240"/>
    </source>
</evidence>
<gene>
    <name evidence="1" type="ORF">RR48_10183</name>
</gene>
<organism evidence="1 2">
    <name type="scientific">Papilio machaon</name>
    <name type="common">Old World swallowtail butterfly</name>
    <dbReference type="NCBI Taxonomy" id="76193"/>
    <lineage>
        <taxon>Eukaryota</taxon>
        <taxon>Metazoa</taxon>
        <taxon>Ecdysozoa</taxon>
        <taxon>Arthropoda</taxon>
        <taxon>Hexapoda</taxon>
        <taxon>Insecta</taxon>
        <taxon>Pterygota</taxon>
        <taxon>Neoptera</taxon>
        <taxon>Endopterygota</taxon>
        <taxon>Lepidoptera</taxon>
        <taxon>Glossata</taxon>
        <taxon>Ditrysia</taxon>
        <taxon>Papilionoidea</taxon>
        <taxon>Papilionidae</taxon>
        <taxon>Papilioninae</taxon>
        <taxon>Papilio</taxon>
    </lineage>
</organism>
<name>A0A194QZN5_PAPMA</name>
<keyword evidence="2" id="KW-1185">Reference proteome</keyword>
<dbReference type="AlphaFoldDB" id="A0A194QZN5"/>
<dbReference type="Proteomes" id="UP000053240">
    <property type="component" value="Unassembled WGS sequence"/>
</dbReference>
<proteinExistence type="predicted"/>
<protein>
    <submittedName>
        <fullName evidence="1">Uncharacterized protein</fullName>
    </submittedName>
</protein>
<dbReference type="InParanoid" id="A0A194QZN5"/>
<sequence length="339" mass="38878">MNEETRKEISNTFCAMEKISSDNYSLYFKKLFNYFNENNLNNTQGLKIDYVKEDKTTNFALDFCNIISLTSIYFEDNQSEEIKNIVLNLAGNIFICNNGHENDEGNVLNEHGSTRFSILENYTKLAQYFSSIFHKTKNCYEQCNKSPVLLPITTYFSSGTTDLSGNERNKQILTTLLQKIDQTKDVAKAFKKHSISSDIEKFINACVTLSENLKKITEQSEEGRTCLCEGKCETCGCVHNDEENNEDVNDKVEEDNTIKDEIEKKIKSESKIVNMATESSAGYFERKVKTSKIKRFTNRDGTVREEIETTIVTEKIHDPVGDIVDIDRDDDMDLEEEEV</sequence>
<reference evidence="1 2" key="1">
    <citation type="journal article" date="2015" name="Nat. Commun.">
        <title>Outbred genome sequencing and CRISPR/Cas9 gene editing in butterflies.</title>
        <authorList>
            <person name="Li X."/>
            <person name="Fan D."/>
            <person name="Zhang W."/>
            <person name="Liu G."/>
            <person name="Zhang L."/>
            <person name="Zhao L."/>
            <person name="Fang X."/>
            <person name="Chen L."/>
            <person name="Dong Y."/>
            <person name="Chen Y."/>
            <person name="Ding Y."/>
            <person name="Zhao R."/>
            <person name="Feng M."/>
            <person name="Zhu Y."/>
            <person name="Feng Y."/>
            <person name="Jiang X."/>
            <person name="Zhu D."/>
            <person name="Xiang H."/>
            <person name="Feng X."/>
            <person name="Li S."/>
            <person name="Wang J."/>
            <person name="Zhang G."/>
            <person name="Kronforst M.R."/>
            <person name="Wang W."/>
        </authorList>
    </citation>
    <scope>NUCLEOTIDE SEQUENCE [LARGE SCALE GENOMIC DNA]</scope>
    <source>
        <strain evidence="1">Ya'a_city_454_Pm</strain>
        <tissue evidence="1">Whole body</tissue>
    </source>
</reference>
<evidence type="ECO:0000313" key="1">
    <source>
        <dbReference type="EMBL" id="KPJ11003.1"/>
    </source>
</evidence>